<sequence>MEASKQKYLPVSLVAAALLFALSPALAKTTYECEVRYLYSGSKANDEGGKWTVVRGKIGQFVPVKGAIYLKQVKNTGQHDVNVYLDKRDPPLYLHPKESRNTSEMRPAAIFTKIRCLATINGKQSKPATTEG</sequence>
<dbReference type="EMBL" id="UOFK01000206">
    <property type="protein sequence ID" value="VAW79788.1"/>
    <property type="molecule type" value="Genomic_DNA"/>
</dbReference>
<accession>A0A3B0YFW0</accession>
<name>A0A3B0YFW0_9ZZZZ</name>
<evidence type="ECO:0000313" key="1">
    <source>
        <dbReference type="EMBL" id="VAW79788.1"/>
    </source>
</evidence>
<organism evidence="1">
    <name type="scientific">hydrothermal vent metagenome</name>
    <dbReference type="NCBI Taxonomy" id="652676"/>
    <lineage>
        <taxon>unclassified sequences</taxon>
        <taxon>metagenomes</taxon>
        <taxon>ecological metagenomes</taxon>
    </lineage>
</organism>
<reference evidence="1" key="1">
    <citation type="submission" date="2018-06" db="EMBL/GenBank/DDBJ databases">
        <authorList>
            <person name="Zhirakovskaya E."/>
        </authorList>
    </citation>
    <scope>NUCLEOTIDE SEQUENCE</scope>
</reference>
<proteinExistence type="predicted"/>
<protein>
    <submittedName>
        <fullName evidence="1">Uncharacterized protein</fullName>
    </submittedName>
</protein>
<gene>
    <name evidence="1" type="ORF">MNBD_GAMMA13-1535</name>
</gene>
<dbReference type="AlphaFoldDB" id="A0A3B0YFW0"/>